<gene>
    <name evidence="1" type="ORF">SMRZ_LOCUS8024</name>
</gene>
<proteinExistence type="predicted"/>
<dbReference type="EMBL" id="UZAI01003369">
    <property type="protein sequence ID" value="VDO79273.1"/>
    <property type="molecule type" value="Genomic_DNA"/>
</dbReference>
<name>A0A183LW49_9TREM</name>
<keyword evidence="2" id="KW-1185">Reference proteome</keyword>
<dbReference type="Proteomes" id="UP000277204">
    <property type="component" value="Unassembled WGS sequence"/>
</dbReference>
<sequence length="78" mass="9538">MLIKYNSRNQVSLLQFRLLTLMLVSTLYRILIQYTIRQIQNEFEKKTFNLLQTSRLEFKLWRMWCLNELLIPLCLLNA</sequence>
<organism evidence="1 2">
    <name type="scientific">Schistosoma margrebowiei</name>
    <dbReference type="NCBI Taxonomy" id="48269"/>
    <lineage>
        <taxon>Eukaryota</taxon>
        <taxon>Metazoa</taxon>
        <taxon>Spiralia</taxon>
        <taxon>Lophotrochozoa</taxon>
        <taxon>Platyhelminthes</taxon>
        <taxon>Trematoda</taxon>
        <taxon>Digenea</taxon>
        <taxon>Strigeidida</taxon>
        <taxon>Schistosomatoidea</taxon>
        <taxon>Schistosomatidae</taxon>
        <taxon>Schistosoma</taxon>
    </lineage>
</organism>
<dbReference type="AlphaFoldDB" id="A0A183LW49"/>
<evidence type="ECO:0000313" key="2">
    <source>
        <dbReference type="Proteomes" id="UP000277204"/>
    </source>
</evidence>
<reference evidence="1 2" key="1">
    <citation type="submission" date="2018-11" db="EMBL/GenBank/DDBJ databases">
        <authorList>
            <consortium name="Pathogen Informatics"/>
        </authorList>
    </citation>
    <scope>NUCLEOTIDE SEQUENCE [LARGE SCALE GENOMIC DNA]</scope>
    <source>
        <strain evidence="1 2">Zambia</strain>
    </source>
</reference>
<evidence type="ECO:0000313" key="1">
    <source>
        <dbReference type="EMBL" id="VDO79273.1"/>
    </source>
</evidence>
<accession>A0A183LW49</accession>
<protein>
    <submittedName>
        <fullName evidence="1">Uncharacterized protein</fullName>
    </submittedName>
</protein>